<proteinExistence type="predicted"/>
<keyword evidence="2" id="KW-1185">Reference proteome</keyword>
<dbReference type="Proteomes" id="UP001058074">
    <property type="component" value="Unassembled WGS sequence"/>
</dbReference>
<sequence length="190" mass="21606">MTIYDDDNRFSFHNNFTIFNEDQDFDAVGEYEVDIPYTYAPIYVDEEEMDETRENRSMFPGQGGPSKHPGGPPKPPGPPPKFPGQGGFPNFPGNFPPPPAVNVPPQAPPPFIPSKEGFGATNAPIIKAVGPKSIAPCRFKFTYIWQTNGRSYWAYITHVDRYSIAGWRFMFFKWVYFGLDLNRIESFVCY</sequence>
<dbReference type="EMBL" id="BROD01000001">
    <property type="protein sequence ID" value="GKX68639.1"/>
    <property type="molecule type" value="Genomic_DNA"/>
</dbReference>
<comment type="caution">
    <text evidence="1">The sequence shown here is derived from an EMBL/GenBank/DDBJ whole genome shotgun (WGS) entry which is preliminary data.</text>
</comment>
<reference evidence="1" key="1">
    <citation type="journal article" date="2025" name="Int. J. Syst. Evol. Microbiol.">
        <title>Inconstantimicrobium mannanitabidum sp. nov., a novel member of the family Clostridiaceae isolated from anoxic soil under the treatment of reductive soil disinfestation.</title>
        <authorList>
            <person name="Ueki A."/>
            <person name="Tonouchi A."/>
            <person name="Honma S."/>
            <person name="Kaku N."/>
            <person name="Ueki K."/>
        </authorList>
    </citation>
    <scope>NUCLEOTIDE SEQUENCE</scope>
    <source>
        <strain evidence="1">TW13</strain>
    </source>
</reference>
<evidence type="ECO:0000313" key="1">
    <source>
        <dbReference type="EMBL" id="GKX68639.1"/>
    </source>
</evidence>
<accession>A0ACB5RHR2</accession>
<protein>
    <submittedName>
        <fullName evidence="1">Uncharacterized protein</fullName>
    </submittedName>
</protein>
<gene>
    <name evidence="1" type="ORF">rsdtw13_38970</name>
</gene>
<evidence type="ECO:0000313" key="2">
    <source>
        <dbReference type="Proteomes" id="UP001058074"/>
    </source>
</evidence>
<organism evidence="1 2">
    <name type="scientific">Inconstantimicrobium mannanitabidum</name>
    <dbReference type="NCBI Taxonomy" id="1604901"/>
    <lineage>
        <taxon>Bacteria</taxon>
        <taxon>Bacillati</taxon>
        <taxon>Bacillota</taxon>
        <taxon>Clostridia</taxon>
        <taxon>Eubacteriales</taxon>
        <taxon>Clostridiaceae</taxon>
        <taxon>Inconstantimicrobium</taxon>
    </lineage>
</organism>
<name>A0ACB5RHR2_9CLOT</name>